<accession>A0A840ATD0</accession>
<sequence length="370" mass="39288">MTTADFHTITAKGISATLDLRVGHVRSLVIERDVKRIEPLHSAPWVDDPAIIGDESLLPNLRFLSGDFFCAPFSTADVDGAPPHGWPANSRWRLLDVTPHAAGGTTARYELEHDVLGARLVKEFTLLDGHPFLYERHVFSGGAGALPVANHAMLRFAAGGTLSFSPKRFAFTPATALEPDPAQGRYALAYPARFTDLAAAPLKNGGTVDLTRYPIGDRQEDFAALVEEATEGLGWATAARADQGDLFLSLRNVAELPITMLWFSNGGRDYAPWNGRHVGVLGIEEGRTFAGAGHRASINPNALTEEGIPTALELAPEGEASVGNVIGAVPLPAGWGKIASIVANGGLLAITGESGERIELPFDAGFLGTL</sequence>
<dbReference type="Proteomes" id="UP000553963">
    <property type="component" value="Unassembled WGS sequence"/>
</dbReference>
<evidence type="ECO:0000313" key="1">
    <source>
        <dbReference type="EMBL" id="MBB3932317.1"/>
    </source>
</evidence>
<protein>
    <submittedName>
        <fullName evidence="1">Uncharacterized protein</fullName>
    </submittedName>
</protein>
<organism evidence="1 2">
    <name type="scientific">Kaistia hirudinis</name>
    <dbReference type="NCBI Taxonomy" id="1293440"/>
    <lineage>
        <taxon>Bacteria</taxon>
        <taxon>Pseudomonadati</taxon>
        <taxon>Pseudomonadota</taxon>
        <taxon>Alphaproteobacteria</taxon>
        <taxon>Hyphomicrobiales</taxon>
        <taxon>Kaistiaceae</taxon>
        <taxon>Kaistia</taxon>
    </lineage>
</organism>
<dbReference type="EMBL" id="JACIDS010000004">
    <property type="protein sequence ID" value="MBB3932317.1"/>
    <property type="molecule type" value="Genomic_DNA"/>
</dbReference>
<dbReference type="AlphaFoldDB" id="A0A840ATD0"/>
<proteinExistence type="predicted"/>
<comment type="caution">
    <text evidence="1">The sequence shown here is derived from an EMBL/GenBank/DDBJ whole genome shotgun (WGS) entry which is preliminary data.</text>
</comment>
<keyword evidence="2" id="KW-1185">Reference proteome</keyword>
<dbReference type="RefSeq" id="WP_183399962.1">
    <property type="nucleotide sequence ID" value="NZ_JACIDS010000004.1"/>
</dbReference>
<reference evidence="1 2" key="1">
    <citation type="submission" date="2020-08" db="EMBL/GenBank/DDBJ databases">
        <title>Genomic Encyclopedia of Type Strains, Phase IV (KMG-IV): sequencing the most valuable type-strain genomes for metagenomic binning, comparative biology and taxonomic classification.</title>
        <authorList>
            <person name="Goeker M."/>
        </authorList>
    </citation>
    <scope>NUCLEOTIDE SEQUENCE [LARGE SCALE GENOMIC DNA]</scope>
    <source>
        <strain evidence="1 2">DSM 25966</strain>
    </source>
</reference>
<name>A0A840ATD0_9HYPH</name>
<evidence type="ECO:0000313" key="2">
    <source>
        <dbReference type="Proteomes" id="UP000553963"/>
    </source>
</evidence>
<gene>
    <name evidence="1" type="ORF">GGR25_003375</name>
</gene>